<sequence>MQAHEDEASLKTRHHHKSNWCPYLSDEVQIAHDPSERRFLIGFEPRFCVRCIMRWMSLFPRLHSAVVYAVSCCLERLSYISDLARGILQLWGYVTVRSTHFDSYVKWALTEKHAEQVLVIGAGFDSRVYRFSKLIKKENTLFFELDAPLVQRVKCRRLLRTLRPNDLLQALRFLRMIPFDIRTDDIRQKLLHSGVKQDVNTIVVVEGISPYAPSAELSNLLQGLQSYFSGKSKHDSKPAKHEVYLLMDYLLDKSPETLGKRPSGGEPSSGGEALTPETDRSETHRSTERPLMQLASLFTFVPQNWYELHGDPAKWADSVGWKEVCRTTSKDALENLKNHRYGKIFEAVSELPLGISLFEPK</sequence>
<dbReference type="AlphaFoldDB" id="A0A2C6KLP7"/>
<gene>
    <name evidence="4" type="ORF">CSUI_008864</name>
</gene>
<dbReference type="PANTHER" id="PTHR43619:SF2">
    <property type="entry name" value="S-ADENOSYL-L-METHIONINE-DEPENDENT METHYLTRANSFERASES SUPERFAMILY PROTEIN"/>
    <property type="match status" value="1"/>
</dbReference>
<dbReference type="Pfam" id="PF04072">
    <property type="entry name" value="LCM"/>
    <property type="match status" value="1"/>
</dbReference>
<evidence type="ECO:0000313" key="4">
    <source>
        <dbReference type="EMBL" id="PHJ17313.1"/>
    </source>
</evidence>
<dbReference type="Gene3D" id="3.40.50.150">
    <property type="entry name" value="Vaccinia Virus protein VP39"/>
    <property type="match status" value="1"/>
</dbReference>
<dbReference type="GO" id="GO:0008168">
    <property type="term" value="F:methyltransferase activity"/>
    <property type="evidence" value="ECO:0007669"/>
    <property type="project" value="UniProtKB-KW"/>
</dbReference>
<dbReference type="GeneID" id="94432197"/>
<dbReference type="Proteomes" id="UP000221165">
    <property type="component" value="Unassembled WGS sequence"/>
</dbReference>
<keyword evidence="1 4" id="KW-0489">Methyltransferase</keyword>
<dbReference type="OrthoDB" id="203237at2759"/>
<feature type="compositionally biased region" description="Basic and acidic residues" evidence="3">
    <location>
        <begin position="277"/>
        <end position="288"/>
    </location>
</feature>
<dbReference type="RefSeq" id="XP_067919037.1">
    <property type="nucleotide sequence ID" value="XM_068068986.1"/>
</dbReference>
<dbReference type="PANTHER" id="PTHR43619">
    <property type="entry name" value="S-ADENOSYL-L-METHIONINE-DEPENDENT METHYLTRANSFERASE YKTD-RELATED"/>
    <property type="match status" value="1"/>
</dbReference>
<keyword evidence="2 4" id="KW-0808">Transferase</keyword>
<feature type="region of interest" description="Disordered" evidence="3">
    <location>
        <begin position="256"/>
        <end position="288"/>
    </location>
</feature>
<dbReference type="InterPro" id="IPR029063">
    <property type="entry name" value="SAM-dependent_MTases_sf"/>
</dbReference>
<accession>A0A2C6KLP7</accession>
<dbReference type="GO" id="GO:0032259">
    <property type="term" value="P:methylation"/>
    <property type="evidence" value="ECO:0007669"/>
    <property type="project" value="UniProtKB-KW"/>
</dbReference>
<proteinExistence type="predicted"/>
<dbReference type="EMBL" id="MIGC01005100">
    <property type="protein sequence ID" value="PHJ17313.1"/>
    <property type="molecule type" value="Genomic_DNA"/>
</dbReference>
<keyword evidence="5" id="KW-1185">Reference proteome</keyword>
<dbReference type="VEuPathDB" id="ToxoDB:CSUI_008864"/>
<evidence type="ECO:0000256" key="1">
    <source>
        <dbReference type="ARBA" id="ARBA00022603"/>
    </source>
</evidence>
<evidence type="ECO:0000256" key="3">
    <source>
        <dbReference type="SAM" id="MobiDB-lite"/>
    </source>
</evidence>
<comment type="caution">
    <text evidence="4">The sequence shown here is derived from an EMBL/GenBank/DDBJ whole genome shotgun (WGS) entry which is preliminary data.</text>
</comment>
<reference evidence="4 5" key="1">
    <citation type="journal article" date="2017" name="Int. J. Parasitol.">
        <title>The genome of the protozoan parasite Cystoisospora suis and a reverse vaccinology approach to identify vaccine candidates.</title>
        <authorList>
            <person name="Palmieri N."/>
            <person name="Shrestha A."/>
            <person name="Ruttkowski B."/>
            <person name="Beck T."/>
            <person name="Vogl C."/>
            <person name="Tomley F."/>
            <person name="Blake D.P."/>
            <person name="Joachim A."/>
        </authorList>
    </citation>
    <scope>NUCLEOTIDE SEQUENCE [LARGE SCALE GENOMIC DNA]</scope>
    <source>
        <strain evidence="4 5">Wien I</strain>
    </source>
</reference>
<evidence type="ECO:0000256" key="2">
    <source>
        <dbReference type="ARBA" id="ARBA00022679"/>
    </source>
</evidence>
<dbReference type="InterPro" id="IPR007213">
    <property type="entry name" value="Ppm1/Ppm2/Tcmp"/>
</dbReference>
<protein>
    <submittedName>
        <fullName evidence="4">Methyltransferase</fullName>
    </submittedName>
</protein>
<dbReference type="SUPFAM" id="SSF53335">
    <property type="entry name" value="S-adenosyl-L-methionine-dependent methyltransferases"/>
    <property type="match status" value="1"/>
</dbReference>
<evidence type="ECO:0000313" key="5">
    <source>
        <dbReference type="Proteomes" id="UP000221165"/>
    </source>
</evidence>
<organism evidence="4 5">
    <name type="scientific">Cystoisospora suis</name>
    <dbReference type="NCBI Taxonomy" id="483139"/>
    <lineage>
        <taxon>Eukaryota</taxon>
        <taxon>Sar</taxon>
        <taxon>Alveolata</taxon>
        <taxon>Apicomplexa</taxon>
        <taxon>Conoidasida</taxon>
        <taxon>Coccidia</taxon>
        <taxon>Eucoccidiorida</taxon>
        <taxon>Eimeriorina</taxon>
        <taxon>Sarcocystidae</taxon>
        <taxon>Cystoisospora</taxon>
    </lineage>
</organism>
<name>A0A2C6KLP7_9APIC</name>